<sequence>MRGRPRRPSPPQRPFISEKHFPKPVTDISNSIVLSAPVSSSIPWVEKYRPSHFQDIVLDPLNRELFQNILNKHYFPHLLFYGPPGTGKTTTIINLINEFQSRYYRVNKSTVIHLNASDERGIDIIRNQIHQFAKSKNLFESGLKFVILDEVDYMTKNAQQALKNIMQTSTYNVRFCLICNYITKMDESLKNEFLCIRFNQLPKTDIFKFIKNICEKEELNLSNETLETIQDMYQSDIRSMINFIQMEGTRVQSLYTPFHIFVLDNIHAKIRDKSTTLHDFNTFLNEISIRYNIDMRTLLQKYFNYLIRKGFTEITKNINNISNVLDKIKIIIHRPDIPISILIEYLYLNFECFA</sequence>
<keyword evidence="3" id="KW-0067">ATP-binding</keyword>
<evidence type="ECO:0000256" key="2">
    <source>
        <dbReference type="ARBA" id="ARBA00022741"/>
    </source>
</evidence>
<evidence type="ECO:0000256" key="4">
    <source>
        <dbReference type="SAM" id="MobiDB-lite"/>
    </source>
</evidence>
<proteinExistence type="predicted"/>
<evidence type="ECO:0000313" key="6">
    <source>
        <dbReference type="EMBL" id="QHT90362.1"/>
    </source>
</evidence>
<feature type="domain" description="AAA+ ATPase" evidence="5">
    <location>
        <begin position="74"/>
        <end position="203"/>
    </location>
</feature>
<dbReference type="EMBL" id="MN740153">
    <property type="protein sequence ID" value="QHT90362.1"/>
    <property type="molecule type" value="Genomic_DNA"/>
</dbReference>
<dbReference type="GO" id="GO:0005524">
    <property type="term" value="F:ATP binding"/>
    <property type="evidence" value="ECO:0007669"/>
    <property type="project" value="UniProtKB-KW"/>
</dbReference>
<dbReference type="GO" id="GO:0006281">
    <property type="term" value="P:DNA repair"/>
    <property type="evidence" value="ECO:0007669"/>
    <property type="project" value="TreeGrafter"/>
</dbReference>
<dbReference type="SMART" id="SM00382">
    <property type="entry name" value="AAA"/>
    <property type="match status" value="1"/>
</dbReference>
<dbReference type="InterPro" id="IPR003593">
    <property type="entry name" value="AAA+_ATPase"/>
</dbReference>
<dbReference type="PANTHER" id="PTHR11669">
    <property type="entry name" value="REPLICATION FACTOR C / DNA POLYMERASE III GAMMA-TAU SUBUNIT"/>
    <property type="match status" value="1"/>
</dbReference>
<dbReference type="GO" id="GO:0006261">
    <property type="term" value="P:DNA-templated DNA replication"/>
    <property type="evidence" value="ECO:0007669"/>
    <property type="project" value="TreeGrafter"/>
</dbReference>
<reference evidence="6" key="1">
    <citation type="journal article" date="2020" name="Nature">
        <title>Giant virus diversity and host interactions through global metagenomics.</title>
        <authorList>
            <person name="Schulz F."/>
            <person name="Roux S."/>
            <person name="Paez-Espino D."/>
            <person name="Jungbluth S."/>
            <person name="Walsh D.A."/>
            <person name="Denef V.J."/>
            <person name="McMahon K.D."/>
            <person name="Konstantinidis K.T."/>
            <person name="Eloe-Fadrosh E.A."/>
            <person name="Kyrpides N.C."/>
            <person name="Woyke T."/>
        </authorList>
    </citation>
    <scope>NUCLEOTIDE SEQUENCE</scope>
    <source>
        <strain evidence="6">GVMAG-M-3300023184-68</strain>
    </source>
</reference>
<dbReference type="GO" id="GO:0005663">
    <property type="term" value="C:DNA replication factor C complex"/>
    <property type="evidence" value="ECO:0007669"/>
    <property type="project" value="TreeGrafter"/>
</dbReference>
<organism evidence="6">
    <name type="scientific">viral metagenome</name>
    <dbReference type="NCBI Taxonomy" id="1070528"/>
    <lineage>
        <taxon>unclassified sequences</taxon>
        <taxon>metagenomes</taxon>
        <taxon>organismal metagenomes</taxon>
    </lineage>
</organism>
<keyword evidence="1" id="KW-0235">DNA replication</keyword>
<dbReference type="GO" id="GO:0016887">
    <property type="term" value="F:ATP hydrolysis activity"/>
    <property type="evidence" value="ECO:0007669"/>
    <property type="project" value="InterPro"/>
</dbReference>
<dbReference type="Gene3D" id="1.10.8.60">
    <property type="match status" value="1"/>
</dbReference>
<dbReference type="CDD" id="cd00009">
    <property type="entry name" value="AAA"/>
    <property type="match status" value="1"/>
</dbReference>
<dbReference type="SUPFAM" id="SSF52540">
    <property type="entry name" value="P-loop containing nucleoside triphosphate hydrolases"/>
    <property type="match status" value="1"/>
</dbReference>
<dbReference type="Pfam" id="PF00004">
    <property type="entry name" value="AAA"/>
    <property type="match status" value="1"/>
</dbReference>
<dbReference type="InterPro" id="IPR003959">
    <property type="entry name" value="ATPase_AAA_core"/>
</dbReference>
<feature type="region of interest" description="Disordered" evidence="4">
    <location>
        <begin position="1"/>
        <end position="20"/>
    </location>
</feature>
<name>A0A6C0IBZ9_9ZZZZ</name>
<dbReference type="Gene3D" id="3.40.50.300">
    <property type="entry name" value="P-loop containing nucleotide triphosphate hydrolases"/>
    <property type="match status" value="1"/>
</dbReference>
<evidence type="ECO:0000259" key="5">
    <source>
        <dbReference type="SMART" id="SM00382"/>
    </source>
</evidence>
<keyword evidence="2" id="KW-0547">Nucleotide-binding</keyword>
<accession>A0A6C0IBZ9</accession>
<dbReference type="GO" id="GO:0005634">
    <property type="term" value="C:nucleus"/>
    <property type="evidence" value="ECO:0007669"/>
    <property type="project" value="TreeGrafter"/>
</dbReference>
<dbReference type="InterPro" id="IPR050238">
    <property type="entry name" value="DNA_Rep/Repair_Clamp_Loader"/>
</dbReference>
<dbReference type="PANTHER" id="PTHR11669:SF20">
    <property type="entry name" value="REPLICATION FACTOR C SUBUNIT 4"/>
    <property type="match status" value="1"/>
</dbReference>
<dbReference type="AlphaFoldDB" id="A0A6C0IBZ9"/>
<protein>
    <recommendedName>
        <fullName evidence="5">AAA+ ATPase domain-containing protein</fullName>
    </recommendedName>
</protein>
<evidence type="ECO:0000256" key="3">
    <source>
        <dbReference type="ARBA" id="ARBA00022840"/>
    </source>
</evidence>
<evidence type="ECO:0000256" key="1">
    <source>
        <dbReference type="ARBA" id="ARBA00022705"/>
    </source>
</evidence>
<dbReference type="InterPro" id="IPR027417">
    <property type="entry name" value="P-loop_NTPase"/>
</dbReference>
<dbReference type="GO" id="GO:0003689">
    <property type="term" value="F:DNA clamp loader activity"/>
    <property type="evidence" value="ECO:0007669"/>
    <property type="project" value="TreeGrafter"/>
</dbReference>